<sequence length="298" mass="31291">MEALFVHVANKLESIRFGNNAASGKLLDVSEVKSIQLWRAVAAEFLAQALFVILGCASAMQIPASTATTTDTAQLLKIAFCFGLSIMALIQMIGHVSGGHINPAVTIAMAVAMKISIIRAFLYVVAQILGAIVGGFILKGLTLSPQNKNLAVTGLSDGVTQAQGFGMELILTFVLVTVIFGTTDPNRASFGSPALLIGLTVTVGHLAGIQYTGSSMNPSRSLGSAVASDKWDDHWIYWIAPIAGGVLSSLTYKFILNPYKGVINMEEAITKLNSKEASLGAPGTNSTTSGNKSESTHM</sequence>
<dbReference type="PROSITE" id="PS00221">
    <property type="entry name" value="MIP"/>
    <property type="match status" value="1"/>
</dbReference>
<keyword evidence="4" id="KW-1003">Cell membrane</keyword>
<name>A0A433T7D9_ELYCH</name>
<evidence type="ECO:0000256" key="6">
    <source>
        <dbReference type="ARBA" id="ARBA00022989"/>
    </source>
</evidence>
<dbReference type="NCBIfam" id="TIGR00861">
    <property type="entry name" value="MIP"/>
    <property type="match status" value="1"/>
</dbReference>
<keyword evidence="3 8" id="KW-0813">Transport</keyword>
<feature type="transmembrane region" description="Helical" evidence="10">
    <location>
        <begin position="117"/>
        <end position="142"/>
    </location>
</feature>
<proteinExistence type="inferred from homology"/>
<accession>A0A433T7D9</accession>
<feature type="transmembrane region" description="Helical" evidence="10">
    <location>
        <begin position="74"/>
        <end position="96"/>
    </location>
</feature>
<comment type="subcellular location">
    <subcellularLocation>
        <location evidence="1">Cell membrane</location>
        <topology evidence="1">Multi-pass membrane protein</topology>
    </subcellularLocation>
</comment>
<keyword evidence="6 10" id="KW-1133">Transmembrane helix</keyword>
<dbReference type="Proteomes" id="UP000271974">
    <property type="component" value="Unassembled WGS sequence"/>
</dbReference>
<dbReference type="PANTHER" id="PTHR19139">
    <property type="entry name" value="AQUAPORIN TRANSPORTER"/>
    <property type="match status" value="1"/>
</dbReference>
<evidence type="ECO:0000256" key="2">
    <source>
        <dbReference type="ARBA" id="ARBA00006175"/>
    </source>
</evidence>
<dbReference type="STRING" id="188477.A0A433T7D9"/>
<dbReference type="AlphaFoldDB" id="A0A433T7D9"/>
<dbReference type="GO" id="GO:0015250">
    <property type="term" value="F:water channel activity"/>
    <property type="evidence" value="ECO:0007669"/>
    <property type="project" value="TreeGrafter"/>
</dbReference>
<keyword evidence="5 8" id="KW-0812">Transmembrane</keyword>
<organism evidence="11 12">
    <name type="scientific">Elysia chlorotica</name>
    <name type="common">Eastern emerald elysia</name>
    <name type="synonym">Sea slug</name>
    <dbReference type="NCBI Taxonomy" id="188477"/>
    <lineage>
        <taxon>Eukaryota</taxon>
        <taxon>Metazoa</taxon>
        <taxon>Spiralia</taxon>
        <taxon>Lophotrochozoa</taxon>
        <taxon>Mollusca</taxon>
        <taxon>Gastropoda</taxon>
        <taxon>Heterobranchia</taxon>
        <taxon>Euthyneura</taxon>
        <taxon>Panpulmonata</taxon>
        <taxon>Sacoglossa</taxon>
        <taxon>Placobranchoidea</taxon>
        <taxon>Plakobranchidae</taxon>
        <taxon>Elysia</taxon>
    </lineage>
</organism>
<protein>
    <recommendedName>
        <fullName evidence="13">Aquaporin</fullName>
    </recommendedName>
</protein>
<dbReference type="PRINTS" id="PR00783">
    <property type="entry name" value="MINTRINSICP"/>
</dbReference>
<feature type="transmembrane region" description="Helical" evidence="10">
    <location>
        <begin position="41"/>
        <end position="62"/>
    </location>
</feature>
<dbReference type="SUPFAM" id="SSF81338">
    <property type="entry name" value="Aquaporin-like"/>
    <property type="match status" value="1"/>
</dbReference>
<dbReference type="Gene3D" id="1.20.1080.10">
    <property type="entry name" value="Glycerol uptake facilitator protein"/>
    <property type="match status" value="1"/>
</dbReference>
<dbReference type="InterPro" id="IPR034294">
    <property type="entry name" value="Aquaporin_transptr"/>
</dbReference>
<dbReference type="PANTHER" id="PTHR19139:SF199">
    <property type="entry name" value="MIP17260P"/>
    <property type="match status" value="1"/>
</dbReference>
<gene>
    <name evidence="11" type="ORF">EGW08_014854</name>
</gene>
<dbReference type="InterPro" id="IPR022357">
    <property type="entry name" value="MIP_CS"/>
</dbReference>
<dbReference type="CDD" id="cd00333">
    <property type="entry name" value="MIP"/>
    <property type="match status" value="1"/>
</dbReference>
<feature type="transmembrane region" description="Helical" evidence="10">
    <location>
        <begin position="194"/>
        <end position="213"/>
    </location>
</feature>
<evidence type="ECO:0000313" key="12">
    <source>
        <dbReference type="Proteomes" id="UP000271974"/>
    </source>
</evidence>
<evidence type="ECO:0000256" key="8">
    <source>
        <dbReference type="RuleBase" id="RU000477"/>
    </source>
</evidence>
<evidence type="ECO:0000256" key="4">
    <source>
        <dbReference type="ARBA" id="ARBA00022475"/>
    </source>
</evidence>
<evidence type="ECO:0000256" key="5">
    <source>
        <dbReference type="ARBA" id="ARBA00022692"/>
    </source>
</evidence>
<dbReference type="GO" id="GO:0005886">
    <property type="term" value="C:plasma membrane"/>
    <property type="evidence" value="ECO:0007669"/>
    <property type="project" value="UniProtKB-SubCell"/>
</dbReference>
<feature type="transmembrane region" description="Helical" evidence="10">
    <location>
        <begin position="235"/>
        <end position="255"/>
    </location>
</feature>
<keyword evidence="12" id="KW-1185">Reference proteome</keyword>
<dbReference type="InterPro" id="IPR023271">
    <property type="entry name" value="Aquaporin-like"/>
</dbReference>
<feature type="compositionally biased region" description="Polar residues" evidence="9">
    <location>
        <begin position="283"/>
        <end position="298"/>
    </location>
</feature>
<reference evidence="11 12" key="1">
    <citation type="submission" date="2019-01" db="EMBL/GenBank/DDBJ databases">
        <title>A draft genome assembly of the solar-powered sea slug Elysia chlorotica.</title>
        <authorList>
            <person name="Cai H."/>
            <person name="Li Q."/>
            <person name="Fang X."/>
            <person name="Li J."/>
            <person name="Curtis N.E."/>
            <person name="Altenburger A."/>
            <person name="Shibata T."/>
            <person name="Feng M."/>
            <person name="Maeda T."/>
            <person name="Schwartz J.A."/>
            <person name="Shigenobu S."/>
            <person name="Lundholm N."/>
            <person name="Nishiyama T."/>
            <person name="Yang H."/>
            <person name="Hasebe M."/>
            <person name="Li S."/>
            <person name="Pierce S.K."/>
            <person name="Wang J."/>
        </authorList>
    </citation>
    <scope>NUCLEOTIDE SEQUENCE [LARGE SCALE GENOMIC DNA]</scope>
    <source>
        <strain evidence="11">EC2010</strain>
        <tissue evidence="11">Whole organism of an adult</tissue>
    </source>
</reference>
<keyword evidence="7 10" id="KW-0472">Membrane</keyword>
<evidence type="ECO:0000313" key="11">
    <source>
        <dbReference type="EMBL" id="RUS77374.1"/>
    </source>
</evidence>
<dbReference type="OrthoDB" id="3222at2759"/>
<dbReference type="EMBL" id="RQTK01000585">
    <property type="protein sequence ID" value="RUS77374.1"/>
    <property type="molecule type" value="Genomic_DNA"/>
</dbReference>
<evidence type="ECO:0000256" key="1">
    <source>
        <dbReference type="ARBA" id="ARBA00004651"/>
    </source>
</evidence>
<evidence type="ECO:0008006" key="13">
    <source>
        <dbReference type="Google" id="ProtNLM"/>
    </source>
</evidence>
<evidence type="ECO:0000256" key="9">
    <source>
        <dbReference type="SAM" id="MobiDB-lite"/>
    </source>
</evidence>
<comment type="similarity">
    <text evidence="2 8">Belongs to the MIP/aquaporin (TC 1.A.8) family.</text>
</comment>
<feature type="transmembrane region" description="Helical" evidence="10">
    <location>
        <begin position="162"/>
        <end position="182"/>
    </location>
</feature>
<feature type="region of interest" description="Disordered" evidence="9">
    <location>
        <begin position="277"/>
        <end position="298"/>
    </location>
</feature>
<dbReference type="InterPro" id="IPR000425">
    <property type="entry name" value="MIP"/>
</dbReference>
<evidence type="ECO:0000256" key="7">
    <source>
        <dbReference type="ARBA" id="ARBA00023136"/>
    </source>
</evidence>
<comment type="caution">
    <text evidence="11">The sequence shown here is derived from an EMBL/GenBank/DDBJ whole genome shotgun (WGS) entry which is preliminary data.</text>
</comment>
<evidence type="ECO:0000256" key="3">
    <source>
        <dbReference type="ARBA" id="ARBA00022448"/>
    </source>
</evidence>
<evidence type="ECO:0000256" key="10">
    <source>
        <dbReference type="SAM" id="Phobius"/>
    </source>
</evidence>
<dbReference type="Pfam" id="PF00230">
    <property type="entry name" value="MIP"/>
    <property type="match status" value="1"/>
</dbReference>